<comment type="subunit">
    <text evidence="9">Heterodimer composed of 2 chains; the small (or glutamine) chain promotes the hydrolysis of glutamine to ammonia, which is used by the large (or ammonia) chain to synthesize carbamoyl phosphate.</text>
</comment>
<dbReference type="GO" id="GO:0004088">
    <property type="term" value="F:carbamoyl-phosphate synthase (glutamine-hydrolyzing) activity"/>
    <property type="evidence" value="ECO:0007669"/>
    <property type="project" value="UniProtKB-UniRule"/>
</dbReference>
<geneLocation type="plastid" evidence="14"/>
<comment type="function">
    <text evidence="12">Small subunit of the glutamine-dependent carbamoyl phosphate synthetase (CPSase). CPSase catalyzes the formation of carbamoyl phosphate from the ammonia moiety of glutamine, carbonate, and phosphate donated by ATP, constituting the first step of 2 biosynthetic pathways, one leading to arginine and/or urea and the other to pyrimidine nucleotides. The small subunit (glutamine amidotransferase) binds and cleaves glutamine to supply the large subunit with the substrate ammonia.</text>
</comment>
<keyword evidence="12" id="KW-0028">Amino-acid biosynthesis</keyword>
<evidence type="ECO:0000256" key="10">
    <source>
        <dbReference type="ARBA" id="ARBA00048816"/>
    </source>
</evidence>
<keyword evidence="5 12" id="KW-0547">Nucleotide-binding</keyword>
<sequence length="383" mass="43069">MIYKTYSSCLLLEDGKICQGWSFSSSFISSGEVVFNTGMTGYQEVMTDPSYLGQVILFTYPEIGNTGINNEDIESSKIHIKGIIAKNICLMPSNCRSDITLVNYLIDQEIPHVFGIDTRFLAKYLREKGVMIGCISSNMINSDQFMQKLEQFTRLQNLNLASKVTTENVYSWSSNLLIKFQYPSKDRLQQMINNLHVVVVDFGVKFNILNRLSYYGCDVTVVPYDISYKQIMIYKPNGILLSNGPGDPALIGSSLEMIRNLVDSNIPLFGICLGHQLLSLALGASTFKLKFGHRGLNHPSGIYSKAKITSQNHGFVVSLNTFPMNLIDVISWNFNDNTIAGIVHISKPCLSVQYHPEASPGPHDSDYLFKHFIKVMHVFRNRI</sequence>
<feature type="binding site" evidence="12">
    <location>
        <position position="314"/>
    </location>
    <ligand>
        <name>L-glutamine</name>
        <dbReference type="ChEBI" id="CHEBI:58359"/>
    </ligand>
</feature>
<dbReference type="NCBIfam" id="NF009475">
    <property type="entry name" value="PRK12838.1"/>
    <property type="match status" value="1"/>
</dbReference>
<comment type="catalytic activity">
    <reaction evidence="10 12">
        <text>hydrogencarbonate + L-glutamine + 2 ATP + H2O = carbamoyl phosphate + L-glutamate + 2 ADP + phosphate + 2 H(+)</text>
        <dbReference type="Rhea" id="RHEA:18633"/>
        <dbReference type="ChEBI" id="CHEBI:15377"/>
        <dbReference type="ChEBI" id="CHEBI:15378"/>
        <dbReference type="ChEBI" id="CHEBI:17544"/>
        <dbReference type="ChEBI" id="CHEBI:29985"/>
        <dbReference type="ChEBI" id="CHEBI:30616"/>
        <dbReference type="ChEBI" id="CHEBI:43474"/>
        <dbReference type="ChEBI" id="CHEBI:58228"/>
        <dbReference type="ChEBI" id="CHEBI:58359"/>
        <dbReference type="ChEBI" id="CHEBI:456216"/>
        <dbReference type="EC" id="6.3.5.5"/>
    </reaction>
</comment>
<dbReference type="GO" id="GO:0004359">
    <property type="term" value="F:glutaminase activity"/>
    <property type="evidence" value="ECO:0007669"/>
    <property type="project" value="RHEA"/>
</dbReference>
<dbReference type="CDD" id="cd01744">
    <property type="entry name" value="GATase1_CPSase"/>
    <property type="match status" value="1"/>
</dbReference>
<feature type="binding site" evidence="12">
    <location>
        <position position="246"/>
    </location>
    <ligand>
        <name>L-glutamine</name>
        <dbReference type="ChEBI" id="CHEBI:58359"/>
    </ligand>
</feature>
<evidence type="ECO:0000256" key="3">
    <source>
        <dbReference type="ARBA" id="ARBA00007800"/>
    </source>
</evidence>
<dbReference type="InterPro" id="IPR050472">
    <property type="entry name" value="Anth_synth/Amidotransfase"/>
</dbReference>
<comment type="pathway">
    <text evidence="1 12">Pyrimidine metabolism; UMP biosynthesis via de novo pathway; (S)-dihydroorotate from bicarbonate: step 1/3.</text>
</comment>
<evidence type="ECO:0000256" key="6">
    <source>
        <dbReference type="ARBA" id="ARBA00022840"/>
    </source>
</evidence>
<dbReference type="GO" id="GO:0044205">
    <property type="term" value="P:'de novo' UMP biosynthetic process"/>
    <property type="evidence" value="ECO:0007669"/>
    <property type="project" value="UniProtKB-UniRule"/>
</dbReference>
<dbReference type="PANTHER" id="PTHR43418:SF7">
    <property type="entry name" value="CARBAMOYL-PHOSPHATE SYNTHASE SMALL CHAIN"/>
    <property type="match status" value="1"/>
</dbReference>
<dbReference type="Gene3D" id="3.50.30.20">
    <property type="entry name" value="Carbamoyl-phosphate synthase small subunit, N-terminal domain"/>
    <property type="match status" value="1"/>
</dbReference>
<dbReference type="InterPro" id="IPR002474">
    <property type="entry name" value="CarbamoylP_synth_ssu_N"/>
</dbReference>
<feature type="binding site" evidence="12">
    <location>
        <position position="273"/>
    </location>
    <ligand>
        <name>L-glutamine</name>
        <dbReference type="ChEBI" id="CHEBI:58359"/>
    </ligand>
</feature>
<dbReference type="PRINTS" id="PR00097">
    <property type="entry name" value="ANTSNTHASEII"/>
</dbReference>
<feature type="binding site" evidence="12">
    <location>
        <position position="276"/>
    </location>
    <ligand>
        <name>L-glutamine</name>
        <dbReference type="ChEBI" id="CHEBI:58359"/>
    </ligand>
</feature>
<organism evidence="14">
    <name type="scientific">Synarthrophyton chejuense</name>
    <dbReference type="NCBI Taxonomy" id="2485825"/>
    <lineage>
        <taxon>Eukaryota</taxon>
        <taxon>Rhodophyta</taxon>
        <taxon>Florideophyceae</taxon>
        <taxon>Corallinophycidae</taxon>
        <taxon>Hapalidiales</taxon>
        <taxon>Hapalidiaceae</taxon>
        <taxon>Melobesioideae</taxon>
        <taxon>Synarthrophyton</taxon>
    </lineage>
</organism>
<feature type="binding site" evidence="12">
    <location>
        <position position="312"/>
    </location>
    <ligand>
        <name>L-glutamine</name>
        <dbReference type="ChEBI" id="CHEBI:58359"/>
    </ligand>
</feature>
<dbReference type="SMART" id="SM01097">
    <property type="entry name" value="CPSase_sm_chain"/>
    <property type="match status" value="1"/>
</dbReference>
<keyword evidence="8 12" id="KW-0665">Pyrimidine biosynthesis</keyword>
<dbReference type="Gene3D" id="3.40.50.880">
    <property type="match status" value="1"/>
</dbReference>
<dbReference type="GeneID" id="38463385"/>
<dbReference type="EC" id="6.3.5.5" evidence="12"/>
<feature type="region of interest" description="CPSase" evidence="12">
    <location>
        <begin position="1"/>
        <end position="195"/>
    </location>
</feature>
<gene>
    <name evidence="12 14" type="primary">carA</name>
</gene>
<dbReference type="GO" id="GO:0005524">
    <property type="term" value="F:ATP binding"/>
    <property type="evidence" value="ECO:0007669"/>
    <property type="project" value="UniProtKB-UniRule"/>
</dbReference>
<reference evidence="14" key="1">
    <citation type="journal article" date="2018" name="Genome Biol. Evol.">
        <title>Mitochondrial and Plastid Genomes from Coralline Red Algae Provide Insights into the Incongruent Evolutionary Histories of Organelles.</title>
        <authorList>
            <person name="Lee J."/>
            <person name="Song H.J."/>
            <person name="In Park S."/>
            <person name="Lee Y.M."/>
            <person name="Jeong S.Y."/>
            <person name="Oh Cho T."/>
            <person name="Kim J.H."/>
            <person name="Choi H.G."/>
            <person name="Choi C.G."/>
            <person name="Nelson W.A."/>
            <person name="Fredericq S."/>
            <person name="Bhattacharya D."/>
            <person name="Su Yoon H."/>
        </authorList>
    </citation>
    <scope>NUCLEOTIDE SEQUENCE</scope>
</reference>
<evidence type="ECO:0000256" key="4">
    <source>
        <dbReference type="ARBA" id="ARBA00022598"/>
    </source>
</evidence>
<dbReference type="FunFam" id="3.50.30.20:FF:000001">
    <property type="entry name" value="Carbamoyl-phosphate synthase small chain"/>
    <property type="match status" value="1"/>
</dbReference>
<proteinExistence type="inferred from homology"/>
<comment type="pathway">
    <text evidence="2 12">Amino-acid biosynthesis; L-arginine biosynthesis; carbamoyl phosphate from bicarbonate: step 1/1.</text>
</comment>
<feature type="domain" description="Carbamoyl-phosphate synthase small subunit N-terminal" evidence="13">
    <location>
        <begin position="6"/>
        <end position="136"/>
    </location>
</feature>
<dbReference type="GO" id="GO:0006526">
    <property type="term" value="P:L-arginine biosynthetic process"/>
    <property type="evidence" value="ECO:0007669"/>
    <property type="project" value="UniProtKB-UniRule"/>
</dbReference>
<keyword evidence="6 12" id="KW-0067">ATP-binding</keyword>
<feature type="binding site" evidence="12">
    <location>
        <position position="244"/>
    </location>
    <ligand>
        <name>L-glutamine</name>
        <dbReference type="ChEBI" id="CHEBI:58359"/>
    </ligand>
</feature>
<dbReference type="PANTHER" id="PTHR43418">
    <property type="entry name" value="MULTIFUNCTIONAL TRYPTOPHAN BIOSYNTHESIS PROTEIN-RELATED"/>
    <property type="match status" value="1"/>
</dbReference>
<dbReference type="InterPro" id="IPR006274">
    <property type="entry name" value="CarbamoylP_synth_ssu"/>
</dbReference>
<evidence type="ECO:0000256" key="1">
    <source>
        <dbReference type="ARBA" id="ARBA00004812"/>
    </source>
</evidence>
<comment type="similarity">
    <text evidence="3 12">Belongs to the CarA family.</text>
</comment>
<protein>
    <recommendedName>
        <fullName evidence="12">Carbamoyl phosphate synthase small chain</fullName>
        <ecNumber evidence="12">6.3.5.5</ecNumber>
    </recommendedName>
    <alternativeName>
        <fullName evidence="12">Carbamoyl phosphate synthetase glutamine chain</fullName>
    </alternativeName>
</protein>
<evidence type="ECO:0000256" key="12">
    <source>
        <dbReference type="HAMAP-Rule" id="MF_01209"/>
    </source>
</evidence>
<feature type="active site" evidence="12">
    <location>
        <position position="357"/>
    </location>
</feature>
<feature type="binding site" evidence="12">
    <location>
        <position position="315"/>
    </location>
    <ligand>
        <name>L-glutamine</name>
        <dbReference type="ChEBI" id="CHEBI:58359"/>
    </ligand>
</feature>
<dbReference type="Pfam" id="PF00988">
    <property type="entry name" value="CPSase_sm_chain"/>
    <property type="match status" value="1"/>
</dbReference>
<evidence type="ECO:0000256" key="5">
    <source>
        <dbReference type="ARBA" id="ARBA00022741"/>
    </source>
</evidence>
<evidence type="ECO:0000256" key="8">
    <source>
        <dbReference type="ARBA" id="ARBA00022975"/>
    </source>
</evidence>
<accession>A0A3G3MFQ0</accession>
<feature type="binding site" evidence="12">
    <location>
        <position position="50"/>
    </location>
    <ligand>
        <name>L-glutamine</name>
        <dbReference type="ChEBI" id="CHEBI:58359"/>
    </ligand>
</feature>
<dbReference type="AlphaFoldDB" id="A0A3G3MFQ0"/>
<dbReference type="PRINTS" id="PR00096">
    <property type="entry name" value="GATASE"/>
</dbReference>
<keyword evidence="4 12" id="KW-0436">Ligase</keyword>
<comment type="subunit">
    <text evidence="12">Composed of two chains; the small (or glutamine) chain promotes the hydrolysis of glutamine to ammonia, which is used by the large (or ammonia) chain to synthesize carbamoyl phosphate. Tetramer of heterodimers (alpha,beta)4.</text>
</comment>
<dbReference type="RefSeq" id="YP_009541646.1">
    <property type="nucleotide sequence ID" value="NC_039977.1"/>
</dbReference>
<name>A0A3G3MFQ0_9FLOR</name>
<dbReference type="SUPFAM" id="SSF52021">
    <property type="entry name" value="Carbamoyl phosphate synthetase, small subunit N-terminal domain"/>
    <property type="match status" value="1"/>
</dbReference>
<dbReference type="InterPro" id="IPR017926">
    <property type="entry name" value="GATASE"/>
</dbReference>
<dbReference type="InterPro" id="IPR036480">
    <property type="entry name" value="CarbP_synth_ssu_N_sf"/>
</dbReference>
<feature type="active site" evidence="12">
    <location>
        <position position="355"/>
    </location>
</feature>
<keyword evidence="12" id="KW-0055">Arginine biosynthesis</keyword>
<dbReference type="Pfam" id="PF00117">
    <property type="entry name" value="GATase"/>
    <property type="match status" value="1"/>
</dbReference>
<evidence type="ECO:0000259" key="13">
    <source>
        <dbReference type="SMART" id="SM01097"/>
    </source>
</evidence>
<dbReference type="PROSITE" id="PS51273">
    <property type="entry name" value="GATASE_TYPE_1"/>
    <property type="match status" value="1"/>
</dbReference>
<dbReference type="HAMAP" id="MF_01209">
    <property type="entry name" value="CPSase_S_chain"/>
    <property type="match status" value="1"/>
</dbReference>
<dbReference type="GO" id="GO:0006207">
    <property type="term" value="P:'de novo' pyrimidine nucleobase biosynthetic process"/>
    <property type="evidence" value="ECO:0007669"/>
    <property type="project" value="InterPro"/>
</dbReference>
<comment type="catalytic activity">
    <reaction evidence="11 12">
        <text>L-glutamine + H2O = L-glutamate + NH4(+)</text>
        <dbReference type="Rhea" id="RHEA:15889"/>
        <dbReference type="ChEBI" id="CHEBI:15377"/>
        <dbReference type="ChEBI" id="CHEBI:28938"/>
        <dbReference type="ChEBI" id="CHEBI:29985"/>
        <dbReference type="ChEBI" id="CHEBI:58359"/>
    </reaction>
</comment>
<dbReference type="GO" id="GO:0006541">
    <property type="term" value="P:glutamine metabolic process"/>
    <property type="evidence" value="ECO:0007669"/>
    <property type="project" value="InterPro"/>
</dbReference>
<keyword evidence="7 12" id="KW-0315">Glutamine amidotransferase</keyword>
<dbReference type="SUPFAM" id="SSF52317">
    <property type="entry name" value="Class I glutamine amidotransferase-like"/>
    <property type="match status" value="1"/>
</dbReference>
<evidence type="ECO:0000313" key="14">
    <source>
        <dbReference type="EMBL" id="AYR05655.1"/>
    </source>
</evidence>
<dbReference type="PRINTS" id="PR00099">
    <property type="entry name" value="CPSGATASE"/>
</dbReference>
<dbReference type="UniPathway" id="UPA00068">
    <property type="reaction ID" value="UER00171"/>
</dbReference>
<dbReference type="InterPro" id="IPR029062">
    <property type="entry name" value="Class_I_gatase-like"/>
</dbReference>
<feature type="active site" description="Nucleophile" evidence="12">
    <location>
        <position position="272"/>
    </location>
</feature>
<dbReference type="UniPathway" id="UPA00070">
    <property type="reaction ID" value="UER00115"/>
</dbReference>
<evidence type="ECO:0000256" key="11">
    <source>
        <dbReference type="ARBA" id="ARBA00049285"/>
    </source>
</evidence>
<dbReference type="InterPro" id="IPR035686">
    <property type="entry name" value="CPSase_GATase1"/>
</dbReference>
<evidence type="ECO:0000256" key="9">
    <source>
        <dbReference type="ARBA" id="ARBA00044031"/>
    </source>
</evidence>
<dbReference type="NCBIfam" id="TIGR01368">
    <property type="entry name" value="CPSaseIIsmall"/>
    <property type="match status" value="1"/>
</dbReference>
<dbReference type="EMBL" id="MH281626">
    <property type="protein sequence ID" value="AYR05655.1"/>
    <property type="molecule type" value="Genomic_DNA"/>
</dbReference>
<evidence type="ECO:0000256" key="2">
    <source>
        <dbReference type="ARBA" id="ARBA00005077"/>
    </source>
</evidence>
<evidence type="ECO:0000256" key="7">
    <source>
        <dbReference type="ARBA" id="ARBA00022962"/>
    </source>
</evidence>
<keyword evidence="14" id="KW-0934">Plastid</keyword>